<evidence type="ECO:0000259" key="5">
    <source>
        <dbReference type="Pfam" id="PF25023"/>
    </source>
</evidence>
<feature type="region of interest" description="Disordered" evidence="2">
    <location>
        <begin position="1509"/>
        <end position="1536"/>
    </location>
</feature>
<dbReference type="RefSeq" id="WP_159725728.1">
    <property type="nucleotide sequence ID" value="NZ_LR732745.1"/>
</dbReference>
<feature type="compositionally biased region" description="Polar residues" evidence="2">
    <location>
        <begin position="1"/>
        <end position="21"/>
    </location>
</feature>
<dbReference type="PANTHER" id="PTHR32305:SF15">
    <property type="entry name" value="PROTEIN RHSA-RELATED"/>
    <property type="match status" value="1"/>
</dbReference>
<dbReference type="PANTHER" id="PTHR32305">
    <property type="match status" value="1"/>
</dbReference>
<feature type="region of interest" description="Disordered" evidence="2">
    <location>
        <begin position="1"/>
        <end position="23"/>
    </location>
</feature>
<feature type="region of interest" description="Disordered" evidence="2">
    <location>
        <begin position="317"/>
        <end position="361"/>
    </location>
</feature>
<feature type="domain" description="DUF6531" evidence="4">
    <location>
        <begin position="375"/>
        <end position="432"/>
    </location>
</feature>
<dbReference type="InterPro" id="IPR022385">
    <property type="entry name" value="Rhs_assc_core"/>
</dbReference>
<gene>
    <name evidence="6" type="ORF">ACI8B_340011</name>
</gene>
<evidence type="ECO:0000313" key="6">
    <source>
        <dbReference type="EMBL" id="VXA57269.1"/>
    </source>
</evidence>
<dbReference type="InterPro" id="IPR006530">
    <property type="entry name" value="YD"/>
</dbReference>
<evidence type="ECO:0000256" key="2">
    <source>
        <dbReference type="SAM" id="MobiDB-lite"/>
    </source>
</evidence>
<dbReference type="NCBIfam" id="TIGR01643">
    <property type="entry name" value="YD_repeat_2x"/>
    <property type="match status" value="5"/>
</dbReference>
<keyword evidence="1" id="KW-0677">Repeat</keyword>
<dbReference type="InterPro" id="IPR045351">
    <property type="entry name" value="DUF6531"/>
</dbReference>
<proteinExistence type="predicted"/>
<organism evidence="6 7">
    <name type="scientific">Acinetobacter proteolyticus</name>
    <dbReference type="NCBI Taxonomy" id="1776741"/>
    <lineage>
        <taxon>Bacteria</taxon>
        <taxon>Pseudomonadati</taxon>
        <taxon>Pseudomonadota</taxon>
        <taxon>Gammaproteobacteria</taxon>
        <taxon>Moraxellales</taxon>
        <taxon>Moraxellaceae</taxon>
        <taxon>Acinetobacter</taxon>
    </lineage>
</organism>
<feature type="domain" description="RHS protein conserved region" evidence="3">
    <location>
        <begin position="1400"/>
        <end position="1433"/>
    </location>
</feature>
<dbReference type="EMBL" id="CABWKZ010000028">
    <property type="protein sequence ID" value="VXA57269.1"/>
    <property type="molecule type" value="Genomic_DNA"/>
</dbReference>
<feature type="compositionally biased region" description="Basic and acidic residues" evidence="2">
    <location>
        <begin position="320"/>
        <end position="336"/>
    </location>
</feature>
<dbReference type="Pfam" id="PF03527">
    <property type="entry name" value="RHS"/>
    <property type="match status" value="1"/>
</dbReference>
<dbReference type="NCBIfam" id="TIGR03696">
    <property type="entry name" value="Rhs_assc_core"/>
    <property type="match status" value="1"/>
</dbReference>
<reference evidence="6 7" key="1">
    <citation type="submission" date="2019-10" db="EMBL/GenBank/DDBJ databases">
        <authorList>
            <person name="Karimi E."/>
        </authorList>
    </citation>
    <scope>NUCLEOTIDE SEQUENCE [LARGE SCALE GENOMIC DNA]</scope>
    <source>
        <strain evidence="6">Acinetobacter sp. 8BE</strain>
    </source>
</reference>
<evidence type="ECO:0000259" key="3">
    <source>
        <dbReference type="Pfam" id="PF03527"/>
    </source>
</evidence>
<evidence type="ECO:0000259" key="4">
    <source>
        <dbReference type="Pfam" id="PF20148"/>
    </source>
</evidence>
<dbReference type="Pfam" id="PF05593">
    <property type="entry name" value="RHS_repeat"/>
    <property type="match status" value="5"/>
</dbReference>
<dbReference type="Gene3D" id="2.180.10.10">
    <property type="entry name" value="RHS repeat-associated core"/>
    <property type="match status" value="2"/>
</dbReference>
<feature type="domain" description="Teneurin-like YD-shell" evidence="5">
    <location>
        <begin position="1175"/>
        <end position="1331"/>
    </location>
</feature>
<dbReference type="InterPro" id="IPR031325">
    <property type="entry name" value="RHS_repeat"/>
</dbReference>
<sequence>MTTASRNTGNTSTQNKSTRTGTGKVAIAPVNTIKLADVNAGTQKINQWLKKNTGDMVDLDTLKMVAGSLPVIGNIIALTDAVYDVIEITGKANPGFPDWLNLGIDLVGVIPLPPGLAASRMALRPALKTLKSKNLAKQIPDTIIELLTIHVNERVAGELSQFAEKAQPLVKKTVDDCGHKAKELGNNFADGMSKILTGKLFSTGQDIKNAKSSLSKVGENALRNPFKAFSHGVDFLASVGSAGAKEYGNMGAKVATSFLDSKTKNQVNKQIGNFRKFSNTVPTRLAPLADPSTAMSFSWLLQNLMVAAKKYKSKQKHTVPIKDKQVTSKEKKRANGELETIQNQKKPNNNPNTSCELNTNGAKANPAKKVSKTSNSITYALGTEFLTHIDAYESSISSFVLSRTYASNLYQLDHGEFGARWLTPFTTRIIPKTEYVEGSEEQQGYIKELKGFQYIGTDARPIALPDIKVGESIHDQQEGFYYSIISDNLKMISFGLDEKHLFEKYLDGYRLSVIEYKNGVTAAIRYDHKIEEKSYISDILIKHKDQQLLHVAFGVDSDGRIIDVWTVENGQLKRPLASYNYNEKGELVEAITENGSAYKYQYDHHLLTRYTDLTGRGMNLEYDGIEPISKAFHEWADDGSSDVRLEWDENIRLTYVIDACGNETEYYYDIEGYTYRIVYPDDLEEWYFRDECNRVVRHIDTDAATTEYEFDDNGNLITVTQADGATVYYDYDDKDQMIGMVDAVEGRWFREYDGQGNIVKAIDPLKRETTYSYNAMGLPTQITDAKGGTKKLKYDNSGNLVSYTDCSGKETKWEYDSRGRVKSVENALKDKVEYFYSEFTTEERRPRLKGLPLNAFGQLDKIKYSDSSEEYFIHDAEGRLLAHIDSNGLQTKYEYDAAGLISLRIDPQNYKIKYQWDKLGRLKRLTNENGAHFEFFYDVVGRLIKEIDFDGKETIYEYEETNGQLKTSIEVAMSYGQSLTDRAVSKDRIQQFVLDRMGRLEQRISGYGHVGQQLEDIQVEEFAFNSHDQILLAKNSDSKVEWFYDLAGNLVREHIQDSKTGKTAVWKHGYDELNDRVKTVRPDGQKISWLTYGTGHVYGLVLNGKDIVSFERDDLHREIARHYANGLSQSEHYDELGRLSSQIIVNDHENGYSVSDSQKNNALKETQQLLSRIYQYDKTGHLSQIHDTRRGDIHYKYDPLGRLLEATSKLGKEIFSFDPASNILNPFNQKFDDNFTGSHQVTTDGYRHNHLVNNVVKDYLEQQYQYDAYGQLIKQKTRTGDLSLVWDVLGRLIKSRNTQFTAEYRYDAMGRRLTKQSKHHHTGHEQHIIYGWDGDTLAYESDGNATRHYIYEKDSFIPLVQAVHTGDIQLHFTPVWNDKYSFNRDPLWTSNQQSQGFNDIWFYHCDHLGTPQEMSDSQGQMIWKAQYKAWGECKAEKSESNFFENSEIITNNIRFQGQYYDEETGLHYNRHRYYSPYVGRFISKDPIGLLGGHNVYAYAPNPVEWVDPRGLTKRKSGKTTGSGAASKKKHPCPDNPCAGRNPAAFATKWQGQGDYPGVDSYKNVVVKKGTVIYTLYPNGPKKQLTQNPGTYFVDGKELLKHKKVGSAQSFNDALQVKHAGNSPGGYPMRTKVLKFVVTKDTCMAKGKAAENNRYGPGGGTQYVLEEVDRKNVVNTGMVMDI</sequence>
<accession>A0A653K9V4</accession>
<dbReference type="InterPro" id="IPR056823">
    <property type="entry name" value="TEN-like_YD-shell"/>
</dbReference>
<feature type="compositionally biased region" description="Low complexity" evidence="2">
    <location>
        <begin position="342"/>
        <end position="352"/>
    </location>
</feature>
<dbReference type="Pfam" id="PF25023">
    <property type="entry name" value="TEN_YD-shell"/>
    <property type="match status" value="1"/>
</dbReference>
<name>A0A653K9V4_9GAMM</name>
<dbReference type="InterPro" id="IPR001826">
    <property type="entry name" value="RHS"/>
</dbReference>
<evidence type="ECO:0000256" key="1">
    <source>
        <dbReference type="ARBA" id="ARBA00022737"/>
    </source>
</evidence>
<dbReference type="InterPro" id="IPR050708">
    <property type="entry name" value="T6SS_VgrG/RHS"/>
</dbReference>
<protein>
    <submittedName>
        <fullName evidence="6">Type IV secretion protein Rhs</fullName>
    </submittedName>
</protein>
<dbReference type="Proteomes" id="UP000430404">
    <property type="component" value="Unassembled WGS sequence"/>
</dbReference>
<dbReference type="Pfam" id="PF20148">
    <property type="entry name" value="DUF6531"/>
    <property type="match status" value="1"/>
</dbReference>
<evidence type="ECO:0000313" key="7">
    <source>
        <dbReference type="Proteomes" id="UP000430404"/>
    </source>
</evidence>
<dbReference type="CDD" id="cd20743">
    <property type="entry name" value="FIX_RhsA-like"/>
    <property type="match status" value="1"/>
</dbReference>